<dbReference type="STRING" id="22663.A0A2I0J051"/>
<gene>
    <name evidence="6" type="ORF">CRG98_029995</name>
</gene>
<dbReference type="GO" id="GO:0016301">
    <property type="term" value="F:kinase activity"/>
    <property type="evidence" value="ECO:0007669"/>
    <property type="project" value="UniProtKB-KW"/>
</dbReference>
<accession>A0A2I0J051</accession>
<dbReference type="Proteomes" id="UP000233551">
    <property type="component" value="Unassembled WGS sequence"/>
</dbReference>
<comment type="caution">
    <text evidence="6">The sequence shown here is derived from an EMBL/GenBank/DDBJ whole genome shotgun (WGS) entry which is preliminary data.</text>
</comment>
<proteinExistence type="predicted"/>
<dbReference type="InterPro" id="IPR052059">
    <property type="entry name" value="CR_Ser/Thr_kinase"/>
</dbReference>
<keyword evidence="4" id="KW-0067">ATP-binding</keyword>
<evidence type="ECO:0008006" key="8">
    <source>
        <dbReference type="Google" id="ProtNLM"/>
    </source>
</evidence>
<sequence>MGIAQAGELLILMDRSMDENCNPDEACKYLKIIGLLCTQEMPKLRPSMSTVVGMLKGELDVEGKKISRPGFTAFMGHRTILMSRKIGTNPRTLLRRHLLAPGSQTTHCSRPKMQPPHLPR</sequence>
<dbReference type="AlphaFoldDB" id="A0A2I0J051"/>
<evidence type="ECO:0000256" key="1">
    <source>
        <dbReference type="ARBA" id="ARBA00022679"/>
    </source>
</evidence>
<evidence type="ECO:0000256" key="5">
    <source>
        <dbReference type="SAM" id="MobiDB-lite"/>
    </source>
</evidence>
<evidence type="ECO:0000313" key="7">
    <source>
        <dbReference type="Proteomes" id="UP000233551"/>
    </source>
</evidence>
<keyword evidence="2" id="KW-0547">Nucleotide-binding</keyword>
<reference evidence="6 7" key="1">
    <citation type="submission" date="2017-11" db="EMBL/GenBank/DDBJ databases">
        <title>De-novo sequencing of pomegranate (Punica granatum L.) genome.</title>
        <authorList>
            <person name="Akparov Z."/>
            <person name="Amiraslanov A."/>
            <person name="Hajiyeva S."/>
            <person name="Abbasov M."/>
            <person name="Kaur K."/>
            <person name="Hamwieh A."/>
            <person name="Solovyev V."/>
            <person name="Salamov A."/>
            <person name="Braich B."/>
            <person name="Kosarev P."/>
            <person name="Mahmoud A."/>
            <person name="Hajiyev E."/>
            <person name="Babayeva S."/>
            <person name="Izzatullayeva V."/>
            <person name="Mammadov A."/>
            <person name="Mammadov A."/>
            <person name="Sharifova S."/>
            <person name="Ojaghi J."/>
            <person name="Eynullazada K."/>
            <person name="Bayramov B."/>
            <person name="Abdulazimova A."/>
            <person name="Shahmuradov I."/>
        </authorList>
    </citation>
    <scope>NUCLEOTIDE SEQUENCE [LARGE SCALE GENOMIC DNA]</scope>
    <source>
        <strain evidence="7">cv. AG2017</strain>
        <tissue evidence="6">Leaf</tissue>
    </source>
</reference>
<protein>
    <recommendedName>
        <fullName evidence="8">Serine-threonine/tyrosine-protein kinase catalytic domain-containing protein</fullName>
    </recommendedName>
</protein>
<organism evidence="6 7">
    <name type="scientific">Punica granatum</name>
    <name type="common">Pomegranate</name>
    <dbReference type="NCBI Taxonomy" id="22663"/>
    <lineage>
        <taxon>Eukaryota</taxon>
        <taxon>Viridiplantae</taxon>
        <taxon>Streptophyta</taxon>
        <taxon>Embryophyta</taxon>
        <taxon>Tracheophyta</taxon>
        <taxon>Spermatophyta</taxon>
        <taxon>Magnoliopsida</taxon>
        <taxon>eudicotyledons</taxon>
        <taxon>Gunneridae</taxon>
        <taxon>Pentapetalae</taxon>
        <taxon>rosids</taxon>
        <taxon>malvids</taxon>
        <taxon>Myrtales</taxon>
        <taxon>Lythraceae</taxon>
        <taxon>Punica</taxon>
    </lineage>
</organism>
<name>A0A2I0J051_PUNGR</name>
<evidence type="ECO:0000256" key="2">
    <source>
        <dbReference type="ARBA" id="ARBA00022741"/>
    </source>
</evidence>
<keyword evidence="1" id="KW-0808">Transferase</keyword>
<dbReference type="PANTHER" id="PTHR47973">
    <property type="entry name" value="CYSTEINE-RICH RECEPTOR-LIKE PROTEIN KINASE 3"/>
    <property type="match status" value="1"/>
</dbReference>
<evidence type="ECO:0000256" key="4">
    <source>
        <dbReference type="ARBA" id="ARBA00022840"/>
    </source>
</evidence>
<feature type="region of interest" description="Disordered" evidence="5">
    <location>
        <begin position="100"/>
        <end position="120"/>
    </location>
</feature>
<dbReference type="Gene3D" id="1.10.510.10">
    <property type="entry name" value="Transferase(Phosphotransferase) domain 1"/>
    <property type="match status" value="1"/>
</dbReference>
<keyword evidence="3" id="KW-0418">Kinase</keyword>
<dbReference type="EMBL" id="PGOL01002221">
    <property type="protein sequence ID" value="PKI49605.1"/>
    <property type="molecule type" value="Genomic_DNA"/>
</dbReference>
<evidence type="ECO:0000256" key="3">
    <source>
        <dbReference type="ARBA" id="ARBA00022777"/>
    </source>
</evidence>
<keyword evidence="7" id="KW-1185">Reference proteome</keyword>
<dbReference type="GO" id="GO:0005524">
    <property type="term" value="F:ATP binding"/>
    <property type="evidence" value="ECO:0007669"/>
    <property type="project" value="UniProtKB-KW"/>
</dbReference>
<evidence type="ECO:0000313" key="6">
    <source>
        <dbReference type="EMBL" id="PKI49605.1"/>
    </source>
</evidence>